<keyword evidence="6" id="KW-1185">Reference proteome</keyword>
<evidence type="ECO:0000256" key="1">
    <source>
        <dbReference type="ARBA" id="ARBA00008694"/>
    </source>
</evidence>
<evidence type="ECO:0000313" key="6">
    <source>
        <dbReference type="Proteomes" id="UP000234503"/>
    </source>
</evidence>
<dbReference type="RefSeq" id="WP_101824010.1">
    <property type="nucleotide sequence ID" value="NZ_PJZH01000006.1"/>
</dbReference>
<dbReference type="SUPFAM" id="SSF55729">
    <property type="entry name" value="Acyl-CoA N-acyltransferases (Nat)"/>
    <property type="match status" value="1"/>
</dbReference>
<dbReference type="Gene3D" id="3.40.630.30">
    <property type="match status" value="1"/>
</dbReference>
<gene>
    <name evidence="5" type="ORF">CYR32_08735</name>
</gene>
<accession>A0A2N5E5M8</accession>
<evidence type="ECO:0000259" key="4">
    <source>
        <dbReference type="PROSITE" id="PS51186"/>
    </source>
</evidence>
<reference evidence="5 6" key="1">
    <citation type="submission" date="2017-12" db="EMBL/GenBank/DDBJ databases">
        <title>Characterization of six clinical isolates of Enterochimera gen. nov., a novel genus of the Yersiniaciae family and the three species Enterochimera arupensis sp. nov., Enterochimera coloradensis sp. nov, and Enterochimera californica sp. nov.</title>
        <authorList>
            <person name="Rossi A."/>
            <person name="Fisher M."/>
        </authorList>
    </citation>
    <scope>NUCLEOTIDE SEQUENCE [LARGE SCALE GENOMIC DNA]</scope>
    <source>
        <strain evidence="6">2016-Iso4</strain>
    </source>
</reference>
<keyword evidence="2 5" id="KW-0808">Transferase</keyword>
<dbReference type="AlphaFoldDB" id="A0A2N5E5M8"/>
<dbReference type="InterPro" id="IPR000182">
    <property type="entry name" value="GNAT_dom"/>
</dbReference>
<dbReference type="Pfam" id="PF00583">
    <property type="entry name" value="Acetyltransf_1"/>
    <property type="match status" value="1"/>
</dbReference>
<dbReference type="PANTHER" id="PTHR10545:SF29">
    <property type="entry name" value="GH14572P-RELATED"/>
    <property type="match status" value="1"/>
</dbReference>
<dbReference type="InterPro" id="IPR016181">
    <property type="entry name" value="Acyl_CoA_acyltransferase"/>
</dbReference>
<dbReference type="GO" id="GO:0008080">
    <property type="term" value="F:N-acetyltransferase activity"/>
    <property type="evidence" value="ECO:0007669"/>
    <property type="project" value="TreeGrafter"/>
</dbReference>
<comment type="caution">
    <text evidence="5">The sequence shown here is derived from an EMBL/GenBank/DDBJ whole genome shotgun (WGS) entry which is preliminary data.</text>
</comment>
<evidence type="ECO:0000256" key="2">
    <source>
        <dbReference type="ARBA" id="ARBA00022679"/>
    </source>
</evidence>
<dbReference type="Proteomes" id="UP000234503">
    <property type="component" value="Unassembled WGS sequence"/>
</dbReference>
<feature type="domain" description="N-acetyltransferase" evidence="4">
    <location>
        <begin position="3"/>
        <end position="158"/>
    </location>
</feature>
<name>A0A2N5E5M8_9GAMM</name>
<dbReference type="PANTHER" id="PTHR10545">
    <property type="entry name" value="DIAMINE N-ACETYLTRANSFERASE"/>
    <property type="match status" value="1"/>
</dbReference>
<organism evidence="5 6">
    <name type="scientific">Chimaeribacter coloradensis</name>
    <dbReference type="NCBI Taxonomy" id="2060068"/>
    <lineage>
        <taxon>Bacteria</taxon>
        <taxon>Pseudomonadati</taxon>
        <taxon>Pseudomonadota</taxon>
        <taxon>Gammaproteobacteria</taxon>
        <taxon>Enterobacterales</taxon>
        <taxon>Yersiniaceae</taxon>
        <taxon>Chimaeribacter</taxon>
    </lineage>
</organism>
<proteinExistence type="inferred from homology"/>
<protein>
    <submittedName>
        <fullName evidence="5">GNAT family N-acetyltransferase</fullName>
    </submittedName>
</protein>
<keyword evidence="3" id="KW-0012">Acyltransferase</keyword>
<evidence type="ECO:0000256" key="3">
    <source>
        <dbReference type="ARBA" id="ARBA00023315"/>
    </source>
</evidence>
<dbReference type="InterPro" id="IPR051016">
    <property type="entry name" value="Diverse_Substrate_AcTransf"/>
</dbReference>
<dbReference type="EMBL" id="PJZH01000006">
    <property type="protein sequence ID" value="PLR36436.1"/>
    <property type="molecule type" value="Genomic_DNA"/>
</dbReference>
<dbReference type="PROSITE" id="PS51186">
    <property type="entry name" value="GNAT"/>
    <property type="match status" value="1"/>
</dbReference>
<evidence type="ECO:0000313" key="5">
    <source>
        <dbReference type="EMBL" id="PLR36436.1"/>
    </source>
</evidence>
<dbReference type="FunFam" id="3.40.630.30:FF:000064">
    <property type="entry name" value="GNAT family acetyltransferase"/>
    <property type="match status" value="1"/>
</dbReference>
<sequence>MKVTIRQAVPEDADAIYTMISELSVYEHARQDAATSVASIRDALFGPGSNNDAFICEIDEAIAGYAVTSSSYSTWLDRRGLSMEDMYFTPPYRDRDVGQAMLHYIAQHAVKCRCSRLEWGTLSWNQTARAFYLSIGALPLDEWVRYRLDGATLLRFAESGLLKNA</sequence>
<comment type="similarity">
    <text evidence="1">Belongs to the acetyltransferase family.</text>
</comment>
<dbReference type="OrthoDB" id="9805924at2"/>